<dbReference type="PROSITE" id="PS51742">
    <property type="entry name" value="PPC"/>
    <property type="match status" value="1"/>
</dbReference>
<evidence type="ECO:0000313" key="2">
    <source>
        <dbReference type="EMBL" id="CAJ71971.1"/>
    </source>
</evidence>
<dbReference type="CDD" id="cd11378">
    <property type="entry name" value="DUF296"/>
    <property type="match status" value="1"/>
</dbReference>
<dbReference type="OrthoDB" id="9798999at2"/>
<dbReference type="AlphaFoldDB" id="Q1PXL8"/>
<keyword evidence="5" id="KW-1185">Reference proteome</keyword>
<dbReference type="EMBL" id="LT934425">
    <property type="protein sequence ID" value="SOH05447.1"/>
    <property type="molecule type" value="Genomic_DNA"/>
</dbReference>
<dbReference type="SUPFAM" id="SSF117856">
    <property type="entry name" value="AF0104/ALDC/Ptd012-like"/>
    <property type="match status" value="1"/>
</dbReference>
<evidence type="ECO:0000313" key="5">
    <source>
        <dbReference type="Proteomes" id="UP000221734"/>
    </source>
</evidence>
<reference evidence="5" key="4">
    <citation type="submission" date="2017-10" db="EMBL/GenBank/DDBJ databases">
        <authorList>
            <person name="Frank J."/>
        </authorList>
    </citation>
    <scope>NUCLEOTIDE SEQUENCE [LARGE SCALE GENOMIC DNA]</scope>
</reference>
<dbReference type="EMBL" id="CP049055">
    <property type="protein sequence ID" value="QII13543.1"/>
    <property type="molecule type" value="Genomic_DNA"/>
</dbReference>
<dbReference type="EMBL" id="CT573073">
    <property type="protein sequence ID" value="CAJ71971.1"/>
    <property type="molecule type" value="Genomic_DNA"/>
</dbReference>
<dbReference type="PANTHER" id="PTHR34988">
    <property type="entry name" value="PROTEIN, PUTATIVE-RELATED"/>
    <property type="match status" value="1"/>
</dbReference>
<dbReference type="PANTHER" id="PTHR34988:SF1">
    <property type="entry name" value="DNA-BINDING PROTEIN"/>
    <property type="match status" value="1"/>
</dbReference>
<dbReference type="Proteomes" id="UP000501926">
    <property type="component" value="Chromosome"/>
</dbReference>
<dbReference type="Proteomes" id="UP000221734">
    <property type="component" value="Chromosome Kuenenia_stuttgartiensis_MBR1"/>
</dbReference>
<dbReference type="KEGG" id="kst:KSMBR1_2968"/>
<gene>
    <name evidence="3" type="ORF">KsCSTR_41640</name>
    <name evidence="4" type="ORF">KSMBR1_2968</name>
    <name evidence="2" type="ORF">kustc1226</name>
</gene>
<evidence type="ECO:0000313" key="4">
    <source>
        <dbReference type="EMBL" id="SOH05447.1"/>
    </source>
</evidence>
<dbReference type="Pfam" id="PF03479">
    <property type="entry name" value="PCC"/>
    <property type="match status" value="1"/>
</dbReference>
<protein>
    <recommendedName>
        <fullName evidence="1">PPC domain-containing protein</fullName>
    </recommendedName>
</protein>
<feature type="domain" description="PPC" evidence="1">
    <location>
        <begin position="6"/>
        <end position="145"/>
    </location>
</feature>
<proteinExistence type="predicted"/>
<evidence type="ECO:0000313" key="3">
    <source>
        <dbReference type="EMBL" id="QII13543.1"/>
    </source>
</evidence>
<evidence type="ECO:0000259" key="1">
    <source>
        <dbReference type="PROSITE" id="PS51742"/>
    </source>
</evidence>
<reference evidence="2" key="2">
    <citation type="submission" date="2006-01" db="EMBL/GenBank/DDBJ databases">
        <authorList>
            <person name="Genoscope"/>
        </authorList>
    </citation>
    <scope>NUCLEOTIDE SEQUENCE</scope>
</reference>
<reference evidence="2" key="1">
    <citation type="journal article" date="2006" name="Nature">
        <title>Deciphering the evolution and metabolism of an anammox bacterium from a community genome.</title>
        <authorList>
            <person name="Strous M."/>
            <person name="Pelletier E."/>
            <person name="Mangenot S."/>
            <person name="Rattei T."/>
            <person name="Lehner A."/>
            <person name="Taylor M.W."/>
            <person name="Horn M."/>
            <person name="Daims H."/>
            <person name="Bartol-Mavel D."/>
            <person name="Wincker P."/>
            <person name="Barbe V."/>
            <person name="Fonknechten N."/>
            <person name="Vallenet D."/>
            <person name="Segurens B."/>
            <person name="Schenowitz-Truong C."/>
            <person name="Medigue C."/>
            <person name="Collingro A."/>
            <person name="Snel B."/>
            <person name="Dutilh B.E."/>
            <person name="OpDenCamp H.J.M."/>
            <person name="vanDerDrift C."/>
            <person name="Cirpus I."/>
            <person name="vanDePas-Schoonen K.T."/>
            <person name="Harhangi H.R."/>
            <person name="vanNiftrik L."/>
            <person name="Schmid M."/>
            <person name="Keltjens J."/>
            <person name="vanDeVossenberg J."/>
            <person name="Kartal B."/>
            <person name="Meier H."/>
            <person name="Frishman D."/>
            <person name="Huynen M.A."/>
            <person name="Mewes H."/>
            <person name="Weissenbach J."/>
            <person name="Jetten M.S.M."/>
            <person name="Wagner M."/>
            <person name="LePaslier D."/>
        </authorList>
    </citation>
    <scope>NUCLEOTIDE SEQUENCE</scope>
</reference>
<accession>Q1PXL8</accession>
<organism evidence="2">
    <name type="scientific">Kuenenia stuttgartiensis</name>
    <dbReference type="NCBI Taxonomy" id="174633"/>
    <lineage>
        <taxon>Bacteria</taxon>
        <taxon>Pseudomonadati</taxon>
        <taxon>Planctomycetota</taxon>
        <taxon>Candidatus Brocadiia</taxon>
        <taxon>Candidatus Brocadiales</taxon>
        <taxon>Candidatus Brocadiaceae</taxon>
        <taxon>Candidatus Kuenenia</taxon>
    </lineage>
</organism>
<evidence type="ECO:0000313" key="6">
    <source>
        <dbReference type="Proteomes" id="UP000501926"/>
    </source>
</evidence>
<dbReference type="InterPro" id="IPR005175">
    <property type="entry name" value="PPC_dom"/>
</dbReference>
<sequence length="145" mass="15912">MKYRVGNIGKVVVAKFEDGEDVLKNVIHIIKKEKILAAVLYLVGGMREGKFVVGAESDTLPPVPMWRELGESHEVVGFGTVFYQGEEPKVHLHGAFGKGDAVKVGCLREKTETFLVLEVVILELCGIDAVREFDPALGMSLLKIC</sequence>
<dbReference type="Gene3D" id="3.30.1330.80">
    <property type="entry name" value="Hypothetical protein, similar to alpha- acetolactate decarboxylase, domain 2"/>
    <property type="match status" value="1"/>
</dbReference>
<reference evidence="4" key="3">
    <citation type="submission" date="2017-10" db="EMBL/GenBank/DDBJ databases">
        <authorList>
            <person name="Banno H."/>
            <person name="Chua N.-H."/>
        </authorList>
    </citation>
    <scope>NUCLEOTIDE SEQUENCE [LARGE SCALE GENOMIC DNA]</scope>
    <source>
        <strain evidence="4">Kuenenia_mbr1_ru-nijmegen</strain>
    </source>
</reference>
<dbReference type="RefSeq" id="WP_099326028.1">
    <property type="nucleotide sequence ID" value="NZ_CP049055.1"/>
</dbReference>
<name>Q1PXL8_KUEST</name>
<reference evidence="3 6" key="5">
    <citation type="submission" date="2020-02" db="EMBL/GenBank/DDBJ databases">
        <title>Newly sequenced genome of strain CSTR1 showed variability in Candidatus Kuenenia stuttgartiensis genomes.</title>
        <authorList>
            <person name="Ding C."/>
            <person name="Adrian L."/>
        </authorList>
    </citation>
    <scope>NUCLEOTIDE SEQUENCE [LARGE SCALE GENOMIC DNA]</scope>
    <source>
        <strain evidence="3 6">CSTR1</strain>
    </source>
</reference>